<dbReference type="Proteomes" id="UP000545037">
    <property type="component" value="Unassembled WGS sequence"/>
</dbReference>
<evidence type="ECO:0000313" key="1">
    <source>
        <dbReference type="EMBL" id="MBB5745314.1"/>
    </source>
</evidence>
<organism evidence="1 2">
    <name type="scientific">Brevundimonas variabilis</name>
    <dbReference type="NCBI Taxonomy" id="74312"/>
    <lineage>
        <taxon>Bacteria</taxon>
        <taxon>Pseudomonadati</taxon>
        <taxon>Pseudomonadota</taxon>
        <taxon>Alphaproteobacteria</taxon>
        <taxon>Caulobacterales</taxon>
        <taxon>Caulobacteraceae</taxon>
        <taxon>Brevundimonas</taxon>
    </lineage>
</organism>
<evidence type="ECO:0000313" key="2">
    <source>
        <dbReference type="Proteomes" id="UP000545037"/>
    </source>
</evidence>
<keyword evidence="2" id="KW-1185">Reference proteome</keyword>
<reference evidence="1 2" key="1">
    <citation type="submission" date="2020-08" db="EMBL/GenBank/DDBJ databases">
        <title>Genomic Encyclopedia of Type Strains, Phase IV (KMG-IV): sequencing the most valuable type-strain genomes for metagenomic binning, comparative biology and taxonomic classification.</title>
        <authorList>
            <person name="Goeker M."/>
        </authorList>
    </citation>
    <scope>NUCLEOTIDE SEQUENCE [LARGE SCALE GENOMIC DNA]</scope>
    <source>
        <strain evidence="1 2">DSM 4737</strain>
    </source>
</reference>
<proteinExistence type="predicted"/>
<accession>A0A7W9CGP0</accession>
<gene>
    <name evidence="1" type="ORF">GGR13_000886</name>
</gene>
<dbReference type="EMBL" id="JACHOR010000001">
    <property type="protein sequence ID" value="MBB5745314.1"/>
    <property type="molecule type" value="Genomic_DNA"/>
</dbReference>
<sequence length="110" mass="12555">MVSRNRTKQVIIIEYRYSALSPASSNWELSSIVVGITNTDVSPLNDNGQRGPTCITSVSQSSLAMCTEEMSRRDIVVNKNYLGTIPKYQIRIVVCERVVKYDDILFRWHQ</sequence>
<protein>
    <submittedName>
        <fullName evidence="1">Uncharacterized protein</fullName>
    </submittedName>
</protein>
<dbReference type="AlphaFoldDB" id="A0A7W9CGP0"/>
<name>A0A7W9CGP0_9CAUL</name>
<comment type="caution">
    <text evidence="1">The sequence shown here is derived from an EMBL/GenBank/DDBJ whole genome shotgun (WGS) entry which is preliminary data.</text>
</comment>